<reference evidence="3 4" key="2">
    <citation type="submission" date="2020-03" db="EMBL/GenBank/DDBJ databases">
        <title>Campylobacter portucalensis sp. nov., a new species of Campylobacter isolated from the reproductive tract of bulls.</title>
        <authorList>
            <person name="Silva M.F."/>
            <person name="Pereira G."/>
            <person name="Carneiro C."/>
            <person name="Hemphill A."/>
            <person name="Mateus L."/>
            <person name="Lopes-Da-Costa L."/>
            <person name="Silva E."/>
        </authorList>
    </citation>
    <scope>NUCLEOTIDE SEQUENCE [LARGE SCALE GENOMIC DNA]</scope>
    <source>
        <strain evidence="3 4">FMV-PI01</strain>
    </source>
</reference>
<dbReference type="UniPathway" id="UPA00084">
    <property type="reaction ID" value="UER00504"/>
</dbReference>
<keyword evidence="1" id="KW-1133">Transmembrane helix</keyword>
<dbReference type="PANTHER" id="PTHR36305">
    <property type="entry name" value="PHOSPHATIDYLGLYCEROPHOSPHATASE A"/>
    <property type="match status" value="1"/>
</dbReference>
<evidence type="ECO:0000259" key="2">
    <source>
        <dbReference type="Pfam" id="PF04608"/>
    </source>
</evidence>
<evidence type="ECO:0000313" key="4">
    <source>
        <dbReference type="Proteomes" id="UP000476338"/>
    </source>
</evidence>
<evidence type="ECO:0000256" key="1">
    <source>
        <dbReference type="SAM" id="Phobius"/>
    </source>
</evidence>
<accession>A0A6L5WGT1</accession>
<dbReference type="EMBL" id="VWSJ01000011">
    <property type="protein sequence ID" value="MSN96390.1"/>
    <property type="molecule type" value="Genomic_DNA"/>
</dbReference>
<dbReference type="GO" id="GO:0006655">
    <property type="term" value="P:phosphatidylglycerol biosynthetic process"/>
    <property type="evidence" value="ECO:0007669"/>
    <property type="project" value="UniProtKB-UniPathway"/>
</dbReference>
<dbReference type="SUPFAM" id="SSF101307">
    <property type="entry name" value="YutG-like"/>
    <property type="match status" value="1"/>
</dbReference>
<evidence type="ECO:0000313" key="3">
    <source>
        <dbReference type="EMBL" id="MSN96390.1"/>
    </source>
</evidence>
<gene>
    <name evidence="3" type="ORF">F1B92_04210</name>
</gene>
<dbReference type="AlphaFoldDB" id="A0A6L5WGT1"/>
<comment type="caution">
    <text evidence="3">The sequence shown here is derived from an EMBL/GenBank/DDBJ whole genome shotgun (WGS) entry which is preliminary data.</text>
</comment>
<feature type="domain" description="YutG/PgpA" evidence="2">
    <location>
        <begin position="10"/>
        <end position="152"/>
    </location>
</feature>
<dbReference type="InterPro" id="IPR036681">
    <property type="entry name" value="PgpA-like_sf"/>
</dbReference>
<organism evidence="3 4">
    <name type="scientific">Campylobacter portucalensis</name>
    <dbReference type="NCBI Taxonomy" id="2608384"/>
    <lineage>
        <taxon>Bacteria</taxon>
        <taxon>Pseudomonadati</taxon>
        <taxon>Campylobacterota</taxon>
        <taxon>Epsilonproteobacteria</taxon>
        <taxon>Campylobacterales</taxon>
        <taxon>Campylobacteraceae</taxon>
        <taxon>Campylobacter</taxon>
    </lineage>
</organism>
<feature type="transmembrane region" description="Helical" evidence="1">
    <location>
        <begin position="140"/>
        <end position="161"/>
    </location>
</feature>
<reference evidence="3 4" key="1">
    <citation type="submission" date="2019-09" db="EMBL/GenBank/DDBJ databases">
        <authorList>
            <person name="Silva M."/>
            <person name="Pereira G."/>
            <person name="Lopes-Da-Costa L."/>
            <person name="Silva E."/>
        </authorList>
    </citation>
    <scope>NUCLEOTIDE SEQUENCE [LARGE SCALE GENOMIC DNA]</scope>
    <source>
        <strain evidence="3 4">FMV-PI01</strain>
    </source>
</reference>
<dbReference type="CDD" id="cd06971">
    <property type="entry name" value="PgpA"/>
    <property type="match status" value="1"/>
</dbReference>
<dbReference type="PIRSF" id="PIRSF006162">
    <property type="entry name" value="PgpA"/>
    <property type="match status" value="1"/>
</dbReference>
<name>A0A6L5WGT1_9BACT</name>
<keyword evidence="1" id="KW-0472">Membrane</keyword>
<dbReference type="RefSeq" id="WP_154570654.1">
    <property type="nucleotide sequence ID" value="NZ_VWSJ01000011.1"/>
</dbReference>
<keyword evidence="1" id="KW-0812">Transmembrane</keyword>
<dbReference type="Proteomes" id="UP000476338">
    <property type="component" value="Unassembled WGS sequence"/>
</dbReference>
<dbReference type="Pfam" id="PF04608">
    <property type="entry name" value="PgpA"/>
    <property type="match status" value="1"/>
</dbReference>
<protein>
    <submittedName>
        <fullName evidence="3">Phosphatidylglycerophosphatase A</fullName>
    </submittedName>
</protein>
<keyword evidence="4" id="KW-1185">Reference proteome</keyword>
<dbReference type="GO" id="GO:0008962">
    <property type="term" value="F:phosphatidylglycerophosphatase activity"/>
    <property type="evidence" value="ECO:0007669"/>
    <property type="project" value="InterPro"/>
</dbReference>
<sequence length="166" mass="18330">MNKFNTNKLFLTFFYVGYIKPAPGTWGSLAGLVVGFFVAKFIGLETLFLLAILICLIAINSINTYEKNGGNHDDSNIVIDEVVGIWIAQSITLCLNENSYLALILSFVFFRGFDIFKPSIIGRIDRNVKGGLGVMLDDVLAGFFAGLLALMVMGGMIKFGFEKYIF</sequence>
<feature type="transmembrane region" description="Helical" evidence="1">
    <location>
        <begin position="37"/>
        <end position="59"/>
    </location>
</feature>
<dbReference type="InterPro" id="IPR026037">
    <property type="entry name" value="PgpA"/>
</dbReference>
<proteinExistence type="predicted"/>
<dbReference type="PANTHER" id="PTHR36305:SF1">
    <property type="entry name" value="PHOSPHATIDYLGLYCEROPHOSPHATASE A"/>
    <property type="match status" value="1"/>
</dbReference>
<dbReference type="InterPro" id="IPR007686">
    <property type="entry name" value="YutG/PgpA"/>
</dbReference>